<protein>
    <submittedName>
        <fullName evidence="1">Uncharacterized protein</fullName>
    </submittedName>
</protein>
<comment type="caution">
    <text evidence="1">The sequence shown here is derived from an EMBL/GenBank/DDBJ whole genome shotgun (WGS) entry which is preliminary data.</text>
</comment>
<name>A0A6A4QNN2_LUPAL</name>
<gene>
    <name evidence="1" type="ORF">Lalb_Chr04g0264391</name>
</gene>
<dbReference type="AlphaFoldDB" id="A0A6A4QNN2"/>
<dbReference type="EMBL" id="WOCE01000004">
    <property type="protein sequence ID" value="KAE9616315.1"/>
    <property type="molecule type" value="Genomic_DNA"/>
</dbReference>
<accession>A0A6A4QNN2</accession>
<dbReference type="Proteomes" id="UP000447434">
    <property type="component" value="Chromosome 4"/>
</dbReference>
<proteinExistence type="predicted"/>
<reference evidence="2" key="1">
    <citation type="journal article" date="2020" name="Nat. Commun.">
        <title>Genome sequence of the cluster root forming white lupin.</title>
        <authorList>
            <person name="Hufnagel B."/>
            <person name="Marques A."/>
            <person name="Soriano A."/>
            <person name="Marques L."/>
            <person name="Divol F."/>
            <person name="Doumas P."/>
            <person name="Sallet E."/>
            <person name="Mancinotti D."/>
            <person name="Carrere S."/>
            <person name="Marande W."/>
            <person name="Arribat S."/>
            <person name="Keller J."/>
            <person name="Huneau C."/>
            <person name="Blein T."/>
            <person name="Aime D."/>
            <person name="Laguerre M."/>
            <person name="Taylor J."/>
            <person name="Schubert V."/>
            <person name="Nelson M."/>
            <person name="Geu-Flores F."/>
            <person name="Crespi M."/>
            <person name="Gallardo-Guerrero K."/>
            <person name="Delaux P.-M."/>
            <person name="Salse J."/>
            <person name="Berges H."/>
            <person name="Guyot R."/>
            <person name="Gouzy J."/>
            <person name="Peret B."/>
        </authorList>
    </citation>
    <scope>NUCLEOTIDE SEQUENCE [LARGE SCALE GENOMIC DNA]</scope>
    <source>
        <strain evidence="2">cv. Amiga</strain>
    </source>
</reference>
<evidence type="ECO:0000313" key="1">
    <source>
        <dbReference type="EMBL" id="KAE9616315.1"/>
    </source>
</evidence>
<organism evidence="1 2">
    <name type="scientific">Lupinus albus</name>
    <name type="common">White lupine</name>
    <name type="synonym">Lupinus termis</name>
    <dbReference type="NCBI Taxonomy" id="3870"/>
    <lineage>
        <taxon>Eukaryota</taxon>
        <taxon>Viridiplantae</taxon>
        <taxon>Streptophyta</taxon>
        <taxon>Embryophyta</taxon>
        <taxon>Tracheophyta</taxon>
        <taxon>Spermatophyta</taxon>
        <taxon>Magnoliopsida</taxon>
        <taxon>eudicotyledons</taxon>
        <taxon>Gunneridae</taxon>
        <taxon>Pentapetalae</taxon>
        <taxon>rosids</taxon>
        <taxon>fabids</taxon>
        <taxon>Fabales</taxon>
        <taxon>Fabaceae</taxon>
        <taxon>Papilionoideae</taxon>
        <taxon>50 kb inversion clade</taxon>
        <taxon>genistoids sensu lato</taxon>
        <taxon>core genistoids</taxon>
        <taxon>Genisteae</taxon>
        <taxon>Lupinus</taxon>
    </lineage>
</organism>
<evidence type="ECO:0000313" key="2">
    <source>
        <dbReference type="Proteomes" id="UP000447434"/>
    </source>
</evidence>
<sequence>MVSRIDDLKNVLPQIRHTGFLPTWITVTPLPFNDANHNFQIFISALSFHDSLIILGIE</sequence>
<keyword evidence="2" id="KW-1185">Reference proteome</keyword>